<dbReference type="Pfam" id="PF14977">
    <property type="entry name" value="FAM194"/>
    <property type="match status" value="1"/>
</dbReference>
<feature type="region of interest" description="Disordered" evidence="1">
    <location>
        <begin position="1"/>
        <end position="56"/>
    </location>
</feature>
<feature type="region of interest" description="Disordered" evidence="1">
    <location>
        <begin position="188"/>
        <end position="235"/>
    </location>
</feature>
<feature type="compositionally biased region" description="Acidic residues" evidence="1">
    <location>
        <begin position="262"/>
        <end position="277"/>
    </location>
</feature>
<feature type="compositionally biased region" description="Acidic residues" evidence="1">
    <location>
        <begin position="300"/>
        <end position="313"/>
    </location>
</feature>
<feature type="domain" description="FAM194 C-terminal" evidence="2">
    <location>
        <begin position="489"/>
        <end position="675"/>
    </location>
</feature>
<reference evidence="3" key="3">
    <citation type="submission" date="2025-09" db="UniProtKB">
        <authorList>
            <consortium name="Ensembl"/>
        </authorList>
    </citation>
    <scope>IDENTIFICATION</scope>
</reference>
<reference evidence="3 4" key="1">
    <citation type="submission" date="2017-10" db="EMBL/GenBank/DDBJ databases">
        <title>A new Pekin duck reference genome.</title>
        <authorList>
            <person name="Hou Z.-C."/>
            <person name="Zhou Z.-K."/>
            <person name="Zhu F."/>
            <person name="Hou S.-S."/>
        </authorList>
    </citation>
    <scope>NUCLEOTIDE SEQUENCE [LARGE SCALE GENOMIC DNA]</scope>
</reference>
<evidence type="ECO:0000313" key="3">
    <source>
        <dbReference type="Ensembl" id="ENSAPLP00000028264.1"/>
    </source>
</evidence>
<evidence type="ECO:0000256" key="1">
    <source>
        <dbReference type="SAM" id="MobiDB-lite"/>
    </source>
</evidence>
<evidence type="ECO:0000313" key="4">
    <source>
        <dbReference type="Proteomes" id="UP000016666"/>
    </source>
</evidence>
<dbReference type="AlphaFoldDB" id="A0A493TR18"/>
<keyword evidence="4" id="KW-1185">Reference proteome</keyword>
<dbReference type="Ensembl" id="ENSAPLT00000018904.1">
    <property type="protein sequence ID" value="ENSAPLP00000028264.1"/>
    <property type="gene ID" value="ENSAPLG00000027871.1"/>
</dbReference>
<dbReference type="InterPro" id="IPR029281">
    <property type="entry name" value="FAM194_C"/>
</dbReference>
<dbReference type="PANTHER" id="PTHR23093:SF17">
    <property type="entry name" value="GLUTAMATE-RICH PROTEIN 6B"/>
    <property type="match status" value="1"/>
</dbReference>
<dbReference type="STRING" id="8840.ENSAPLP00000028264"/>
<sequence length="676" mass="75093">MYWESDGGVSSKGGAPLPWPQGPRWNRGTIGQGDNKRPKTTNPQGHQGPGGCPCPGHLPTAGSLPAHGWPGEGWFSLLLSWMLLPRENDELTLPVAEESHLLNALQICLMDASCHGLAVTSPHQKYFPLGPFHQIPALLSQWKIKEKSRKTSTDLVWKEEPEGASSSFPQKWRENNNDVCWKTSAVISKKAPATDSPSARLTGSKPRESNDHSRRHEVEDEMTQTEWSYSDEPLAAGEDDVVVLLRDTEVCSEAEDSKEPAETEEEAGAEEGEEDNQAEMGEQAVCEPLELAQGSPRAESEEEPLSGGEEHEDDGTAALLLTDEETAVTEEPPARCTFCSTPEKPIPTVADLKEQPHEKLFCCRSYRKVFDTVIQDLVSEDEAEEELEAAPYTKPSQDELRTSIKEKLLQQLDEGGFGSYRELLQQYLRFVSCTRISFRLSKPSEYTVKPKTSERHCPTSAPPEDLFELDSDCVAEHLKLCQSPGPVRRCYSDGQTFFLLFPDGSGQVYYPSGNVAVLITFTEEARFTYLVLEDSGCLGVRAAFGSRGHGVCFHPDGQSWIILTPRTGICFDQAGGSQKHWSWHDLSRHVHGPPFQPIAATLNGHLTLKIVSQDQIHLWFTSHSHCIRFNVGARLKLKDPRTSHLLKGLESEEELFLQSKKTQLSSLLAKIEAILQ</sequence>
<evidence type="ECO:0000259" key="2">
    <source>
        <dbReference type="Pfam" id="PF14977"/>
    </source>
</evidence>
<accession>A0A493TR18</accession>
<proteinExistence type="predicted"/>
<name>A0A493TR18_ANAPP</name>
<feature type="region of interest" description="Disordered" evidence="1">
    <location>
        <begin position="251"/>
        <end position="313"/>
    </location>
</feature>
<organism evidence="3 4">
    <name type="scientific">Anas platyrhynchos platyrhynchos</name>
    <name type="common">Northern mallard</name>
    <dbReference type="NCBI Taxonomy" id="8840"/>
    <lineage>
        <taxon>Eukaryota</taxon>
        <taxon>Metazoa</taxon>
        <taxon>Chordata</taxon>
        <taxon>Craniata</taxon>
        <taxon>Vertebrata</taxon>
        <taxon>Euteleostomi</taxon>
        <taxon>Archelosauria</taxon>
        <taxon>Archosauria</taxon>
        <taxon>Dinosauria</taxon>
        <taxon>Saurischia</taxon>
        <taxon>Theropoda</taxon>
        <taxon>Coelurosauria</taxon>
        <taxon>Aves</taxon>
        <taxon>Neognathae</taxon>
        <taxon>Galloanserae</taxon>
        <taxon>Anseriformes</taxon>
        <taxon>Anatidae</taxon>
        <taxon>Anatinae</taxon>
        <taxon>Anas</taxon>
    </lineage>
</organism>
<feature type="compositionally biased region" description="Basic and acidic residues" evidence="1">
    <location>
        <begin position="205"/>
        <end position="218"/>
    </location>
</feature>
<dbReference type="PANTHER" id="PTHR23093">
    <property type="entry name" value="SIMILAR TO CHROMOSOME 3 OPEN READING FRAME 20"/>
    <property type="match status" value="1"/>
</dbReference>
<protein>
    <recommendedName>
        <fullName evidence="2">FAM194 C-terminal domain-containing protein</fullName>
    </recommendedName>
</protein>
<dbReference type="Proteomes" id="UP000016666">
    <property type="component" value="Chromosome 1"/>
</dbReference>
<reference evidence="3" key="2">
    <citation type="submission" date="2025-08" db="UniProtKB">
        <authorList>
            <consortium name="Ensembl"/>
        </authorList>
    </citation>
    <scope>IDENTIFICATION</scope>
</reference>
<dbReference type="GeneTree" id="ENSGT00940000153655"/>